<evidence type="ECO:0000256" key="8">
    <source>
        <dbReference type="RuleBase" id="RU366003"/>
    </source>
</evidence>
<dbReference type="GO" id="GO:0005737">
    <property type="term" value="C:cytoplasm"/>
    <property type="evidence" value="ECO:0007669"/>
    <property type="project" value="TreeGrafter"/>
</dbReference>
<evidence type="ECO:0000259" key="9">
    <source>
        <dbReference type="Pfam" id="PF02811"/>
    </source>
</evidence>
<dbReference type="NCBIfam" id="NF005996">
    <property type="entry name" value="PRK08123.1"/>
    <property type="match status" value="1"/>
</dbReference>
<evidence type="ECO:0000313" key="11">
    <source>
        <dbReference type="Proteomes" id="UP001073053"/>
    </source>
</evidence>
<evidence type="ECO:0000256" key="7">
    <source>
        <dbReference type="ARBA" id="ARBA00049158"/>
    </source>
</evidence>
<dbReference type="EMBL" id="JALAWA010000004">
    <property type="protein sequence ID" value="MCY9184799.1"/>
    <property type="molecule type" value="Genomic_DNA"/>
</dbReference>
<evidence type="ECO:0000256" key="6">
    <source>
        <dbReference type="ARBA" id="ARBA00023102"/>
    </source>
</evidence>
<dbReference type="Pfam" id="PF13263">
    <property type="entry name" value="PHP_C"/>
    <property type="match status" value="1"/>
</dbReference>
<evidence type="ECO:0000256" key="1">
    <source>
        <dbReference type="ARBA" id="ARBA00004970"/>
    </source>
</evidence>
<proteinExistence type="inferred from homology"/>
<feature type="domain" description="PHP" evidence="9">
    <location>
        <begin position="5"/>
        <end position="218"/>
    </location>
</feature>
<evidence type="ECO:0000256" key="5">
    <source>
        <dbReference type="ARBA" id="ARBA00022801"/>
    </source>
</evidence>
<gene>
    <name evidence="10" type="primary">hisJ</name>
    <name evidence="10" type="ORF">MOF03_09030</name>
</gene>
<dbReference type="CDD" id="cd12110">
    <property type="entry name" value="PHP_HisPPase_Hisj_like"/>
    <property type="match status" value="1"/>
</dbReference>
<dbReference type="Pfam" id="PF02811">
    <property type="entry name" value="PHP"/>
    <property type="match status" value="1"/>
</dbReference>
<evidence type="ECO:0000256" key="3">
    <source>
        <dbReference type="ARBA" id="ARBA00013085"/>
    </source>
</evidence>
<comment type="catalytic activity">
    <reaction evidence="7 8">
        <text>L-histidinol phosphate + H2O = L-histidinol + phosphate</text>
        <dbReference type="Rhea" id="RHEA:14465"/>
        <dbReference type="ChEBI" id="CHEBI:15377"/>
        <dbReference type="ChEBI" id="CHEBI:43474"/>
        <dbReference type="ChEBI" id="CHEBI:57699"/>
        <dbReference type="ChEBI" id="CHEBI:57980"/>
        <dbReference type="EC" id="3.1.3.15"/>
    </reaction>
</comment>
<accession>A0A9Q4EIA5</accession>
<reference evidence="10" key="1">
    <citation type="submission" date="2022-02" db="EMBL/GenBank/DDBJ databases">
        <title>Crop Bioprotection Bacillus Genome Sequencing.</title>
        <authorList>
            <person name="Dunlap C."/>
        </authorList>
    </citation>
    <scope>NUCLEOTIDE SEQUENCE</scope>
    <source>
        <strain evidence="10">EC49O2N-C10</strain>
    </source>
</reference>
<protein>
    <recommendedName>
        <fullName evidence="3 8">Histidinol-phosphatase</fullName>
        <shortName evidence="8">HolPase</shortName>
        <ecNumber evidence="3 8">3.1.3.15</ecNumber>
    </recommendedName>
</protein>
<comment type="caution">
    <text evidence="10">The sequence shown here is derived from an EMBL/GenBank/DDBJ whole genome shotgun (WGS) entry which is preliminary data.</text>
</comment>
<dbReference type="PANTHER" id="PTHR21039">
    <property type="entry name" value="HISTIDINOL PHOSPHATASE-RELATED"/>
    <property type="match status" value="1"/>
</dbReference>
<evidence type="ECO:0000256" key="4">
    <source>
        <dbReference type="ARBA" id="ARBA00022605"/>
    </source>
</evidence>
<evidence type="ECO:0000313" key="10">
    <source>
        <dbReference type="EMBL" id="MCY9184799.1"/>
    </source>
</evidence>
<dbReference type="PANTHER" id="PTHR21039:SF0">
    <property type="entry name" value="HISTIDINOL-PHOSPHATASE"/>
    <property type="match status" value="1"/>
</dbReference>
<dbReference type="RefSeq" id="WP_268498601.1">
    <property type="nucleotide sequence ID" value="NZ_JALAVZ010000014.1"/>
</dbReference>
<dbReference type="GO" id="GO:0004401">
    <property type="term" value="F:histidinol-phosphatase activity"/>
    <property type="evidence" value="ECO:0007669"/>
    <property type="project" value="UniProtKB-UniRule"/>
</dbReference>
<dbReference type="NCBIfam" id="TIGR01856">
    <property type="entry name" value="hisJ_fam"/>
    <property type="match status" value="1"/>
</dbReference>
<sequence length="268" mass="30631">MLKRDGHIHTPFCPHGTTDTLRQYAEEAIKKGFQSITFTEHAPLPPSFTDPTPQKDSAMAQASLERYINEISGLKKEYRGQLNIRTGLEVDYIAEYEDEIKSFLNTYGPFLDDSILSVHFLRTSSSYLCLDYDEHTFKKLISECGSIEAVYELYYRSIYSSIVASLGAYKPKRVGHITLVKKFIRLFPYKMSDHIHRLASECLNAVKENGMELDFNTSGLRKTYAGDIYLEDWMIEAAKQKNIPLVFGSDAHQAGDVGYAYEKFTELR</sequence>
<dbReference type="GO" id="GO:0000105">
    <property type="term" value="P:L-histidine biosynthetic process"/>
    <property type="evidence" value="ECO:0007669"/>
    <property type="project" value="UniProtKB-UniRule"/>
</dbReference>
<dbReference type="Proteomes" id="UP001073053">
    <property type="component" value="Unassembled WGS sequence"/>
</dbReference>
<comment type="similarity">
    <text evidence="2 8">Belongs to the PHP hydrolase family. HisK subfamily.</text>
</comment>
<keyword evidence="6 8" id="KW-0368">Histidine biosynthesis</keyword>
<dbReference type="InterPro" id="IPR010140">
    <property type="entry name" value="Histidinol_P_phosphatase_HisJ"/>
</dbReference>
<evidence type="ECO:0000256" key="2">
    <source>
        <dbReference type="ARBA" id="ARBA00009152"/>
    </source>
</evidence>
<dbReference type="SUPFAM" id="SSF89550">
    <property type="entry name" value="PHP domain-like"/>
    <property type="match status" value="1"/>
</dbReference>
<keyword evidence="4 8" id="KW-0028">Amino-acid biosynthesis</keyword>
<dbReference type="InterPro" id="IPR016195">
    <property type="entry name" value="Pol/histidinol_Pase-like"/>
</dbReference>
<keyword evidence="5 8" id="KW-0378">Hydrolase</keyword>
<dbReference type="Gene3D" id="3.20.20.140">
    <property type="entry name" value="Metal-dependent hydrolases"/>
    <property type="match status" value="1"/>
</dbReference>
<dbReference type="EC" id="3.1.3.15" evidence="3 8"/>
<organism evidence="10 11">
    <name type="scientific">Bacillus halotolerans</name>
    <dbReference type="NCBI Taxonomy" id="260554"/>
    <lineage>
        <taxon>Bacteria</taxon>
        <taxon>Bacillati</taxon>
        <taxon>Bacillota</taxon>
        <taxon>Bacilli</taxon>
        <taxon>Bacillales</taxon>
        <taxon>Bacillaceae</taxon>
        <taxon>Bacillus</taxon>
    </lineage>
</organism>
<dbReference type="AlphaFoldDB" id="A0A9Q4EIA5"/>
<name>A0A9Q4EIA5_9BACI</name>
<comment type="pathway">
    <text evidence="1 8">Amino-acid biosynthesis; L-histidine biosynthesis; L-histidine from 5-phospho-alpha-D-ribose 1-diphosphate: step 8/9.</text>
</comment>
<dbReference type="InterPro" id="IPR004013">
    <property type="entry name" value="PHP_dom"/>
</dbReference>